<dbReference type="RefSeq" id="WP_108380729.1">
    <property type="nucleotide sequence ID" value="NZ_CP028858.1"/>
</dbReference>
<organism evidence="2 3">
    <name type="scientific">Halococcoides cellulosivorans</name>
    <dbReference type="NCBI Taxonomy" id="1679096"/>
    <lineage>
        <taxon>Archaea</taxon>
        <taxon>Methanobacteriati</taxon>
        <taxon>Methanobacteriota</taxon>
        <taxon>Stenosarchaea group</taxon>
        <taxon>Halobacteria</taxon>
        <taxon>Halobacteriales</taxon>
        <taxon>Haloarculaceae</taxon>
        <taxon>Halococcoides</taxon>
    </lineage>
</organism>
<keyword evidence="3" id="KW-1185">Reference proteome</keyword>
<protein>
    <submittedName>
        <fullName evidence="2">Uncharacterized protein</fullName>
    </submittedName>
</protein>
<evidence type="ECO:0000313" key="3">
    <source>
        <dbReference type="Proteomes" id="UP000244727"/>
    </source>
</evidence>
<dbReference type="GeneID" id="36511003"/>
<accession>A0A2R4WXW9</accession>
<name>A0A2R4WXW9_9EURY</name>
<evidence type="ECO:0000256" key="1">
    <source>
        <dbReference type="SAM" id="MobiDB-lite"/>
    </source>
</evidence>
<dbReference type="AlphaFoldDB" id="A0A2R4WXW9"/>
<dbReference type="PROSITE" id="PS51257">
    <property type="entry name" value="PROKAR_LIPOPROTEIN"/>
    <property type="match status" value="1"/>
</dbReference>
<sequence length="165" mass="17545">MDRRSYLAALGTAAVGSLAGCTGGQVMTVRPARPIHVTRGRGEIVTIPAEGDAISYVARDDQRFAIYFFTSSRDLAAYRAFIDGENPERTPGGDIRIGSHAVPREGGDGFEASTPDRGRVSIDATGETYFVIDHSAYRMETVPPETAGPLSVALDLTVTKSALPV</sequence>
<dbReference type="EMBL" id="CP028858">
    <property type="protein sequence ID" value="AWB26360.1"/>
    <property type="molecule type" value="Genomic_DNA"/>
</dbReference>
<dbReference type="KEGG" id="harc:HARCEL1_00810"/>
<gene>
    <name evidence="2" type="ORF">HARCEL1_00810</name>
</gene>
<reference evidence="2 3" key="1">
    <citation type="submission" date="2018-04" db="EMBL/GenBank/DDBJ databases">
        <title>Halococcoides cellulosivorans gen. nov., sp. nov., an extremely halophilic cellulose-utilizing haloarchaeon from hypersaline lakes.</title>
        <authorList>
            <person name="Sorokin D.Y."/>
            <person name="Toshchakov S.V."/>
            <person name="Samarov N.I."/>
            <person name="Korzhenkov A."/>
            <person name="Kublanov I.V."/>
        </authorList>
    </citation>
    <scope>NUCLEOTIDE SEQUENCE [LARGE SCALE GENOMIC DNA]</scope>
    <source>
        <strain evidence="2 3">HArcel1</strain>
    </source>
</reference>
<dbReference type="Proteomes" id="UP000244727">
    <property type="component" value="Chromosome"/>
</dbReference>
<proteinExistence type="predicted"/>
<feature type="region of interest" description="Disordered" evidence="1">
    <location>
        <begin position="89"/>
        <end position="113"/>
    </location>
</feature>
<evidence type="ECO:0000313" key="2">
    <source>
        <dbReference type="EMBL" id="AWB26360.1"/>
    </source>
</evidence>